<evidence type="ECO:0000256" key="2">
    <source>
        <dbReference type="ARBA" id="ARBA00022630"/>
    </source>
</evidence>
<comment type="catalytic activity">
    <reaction evidence="5 7">
        <text>dimethylallyl phosphate + FMNH2 = prenylated FMNH2 + phosphate</text>
        <dbReference type="Rhea" id="RHEA:37743"/>
        <dbReference type="ChEBI" id="CHEBI:43474"/>
        <dbReference type="ChEBI" id="CHEBI:57618"/>
        <dbReference type="ChEBI" id="CHEBI:87467"/>
        <dbReference type="ChEBI" id="CHEBI:88052"/>
        <dbReference type="EC" id="2.5.1.129"/>
    </reaction>
</comment>
<evidence type="ECO:0000313" key="10">
    <source>
        <dbReference type="Proteomes" id="UP000256488"/>
    </source>
</evidence>
<evidence type="ECO:0000256" key="7">
    <source>
        <dbReference type="HAMAP-Rule" id="MF_01984"/>
    </source>
</evidence>
<evidence type="ECO:0000256" key="1">
    <source>
        <dbReference type="ARBA" id="ARBA00022602"/>
    </source>
</evidence>
<dbReference type="AlphaFoldDB" id="A0A3E0WJ09"/>
<keyword evidence="1 7" id="KW-0637">Prenyltransferase</keyword>
<feature type="binding site" evidence="7">
    <location>
        <position position="121"/>
    </location>
    <ligand>
        <name>FMN</name>
        <dbReference type="ChEBI" id="CHEBI:58210"/>
    </ligand>
</feature>
<reference evidence="9 10" key="1">
    <citation type="submission" date="2017-05" db="EMBL/GenBank/DDBJ databases">
        <title>Virgibacillus sp. AK90 isolated from a saltern of Kakinada, India.</title>
        <authorList>
            <person name="Gupta V."/>
            <person name="Sidhu C."/>
            <person name="Korpole S."/>
            <person name="Pinnaka A.K."/>
        </authorList>
    </citation>
    <scope>NUCLEOTIDE SEQUENCE [LARGE SCALE GENOMIC DNA]</scope>
    <source>
        <strain evidence="9 10">AK90</strain>
    </source>
</reference>
<evidence type="ECO:0000313" key="9">
    <source>
        <dbReference type="EMBL" id="RFA32970.1"/>
    </source>
</evidence>
<dbReference type="RefSeq" id="WP_116279275.1">
    <property type="nucleotide sequence ID" value="NZ_NFZX01000048.1"/>
</dbReference>
<dbReference type="HAMAP" id="MF_01984">
    <property type="entry name" value="ubiX_pad"/>
    <property type="match status" value="1"/>
</dbReference>
<comment type="function">
    <text evidence="7">Flavin prenyltransferase that catalyzes the synthesis of the prenylated FMN cofactor (prenyl-FMN) for 4-hydroxy-3-polyprenylbenzoic acid decarboxylase UbiD. The prenyltransferase is metal-independent and links a dimethylallyl moiety from dimethylallyl monophosphate (DMAP) to the flavin N5 and C6 atoms of FMN.</text>
</comment>
<feature type="binding site" evidence="7">
    <location>
        <position position="167"/>
    </location>
    <ligand>
        <name>dimethylallyl phosphate</name>
        <dbReference type="ChEBI" id="CHEBI:88052"/>
    </ligand>
</feature>
<feature type="domain" description="Flavoprotein" evidence="8">
    <location>
        <begin position="1"/>
        <end position="172"/>
    </location>
</feature>
<proteinExistence type="inferred from homology"/>
<dbReference type="EC" id="2.5.1.129" evidence="7"/>
<accession>A0A3E0WJ09</accession>
<dbReference type="Pfam" id="PF02441">
    <property type="entry name" value="Flavoprotein"/>
    <property type="match status" value="1"/>
</dbReference>
<keyword evidence="2 7" id="KW-0285">Flavoprotein</keyword>
<dbReference type="NCBIfam" id="NF004685">
    <property type="entry name" value="PRK06029.1"/>
    <property type="match status" value="1"/>
</dbReference>
<keyword evidence="3 7" id="KW-0288">FMN</keyword>
<comment type="caution">
    <text evidence="7">Lacks conserved residue(s) required for the propagation of feature annotation.</text>
</comment>
<protein>
    <recommendedName>
        <fullName evidence="7">Flavin prenyltransferase UbiX</fullName>
        <ecNumber evidence="7">2.5.1.129</ecNumber>
    </recommendedName>
</protein>
<dbReference type="GO" id="GO:0106141">
    <property type="term" value="F:flavin prenyltransferase activity"/>
    <property type="evidence" value="ECO:0007669"/>
    <property type="project" value="UniProtKB-EC"/>
</dbReference>
<dbReference type="GO" id="GO:0016831">
    <property type="term" value="F:carboxy-lyase activity"/>
    <property type="evidence" value="ECO:0007669"/>
    <property type="project" value="TreeGrafter"/>
</dbReference>
<dbReference type="NCBIfam" id="TIGR00421">
    <property type="entry name" value="ubiX_pad"/>
    <property type="match status" value="1"/>
</dbReference>
<comment type="similarity">
    <text evidence="6 7">Belongs to the UbiX/PAD1 family.</text>
</comment>
<feature type="binding site" evidence="7">
    <location>
        <position position="35"/>
    </location>
    <ligand>
        <name>FMN</name>
        <dbReference type="ChEBI" id="CHEBI:58210"/>
    </ligand>
</feature>
<name>A0A3E0WJ09_9BACI</name>
<evidence type="ECO:0000256" key="6">
    <source>
        <dbReference type="ARBA" id="ARBA00060793"/>
    </source>
</evidence>
<dbReference type="PANTHER" id="PTHR43374">
    <property type="entry name" value="FLAVIN PRENYLTRANSFERASE"/>
    <property type="match status" value="1"/>
</dbReference>
<dbReference type="PANTHER" id="PTHR43374:SF1">
    <property type="entry name" value="FLAVIN PRENYLTRANSFERASE PAD1, MITOCHONDRIAL"/>
    <property type="match status" value="1"/>
</dbReference>
<dbReference type="Gene3D" id="3.40.50.1950">
    <property type="entry name" value="Flavin prenyltransferase-like"/>
    <property type="match status" value="1"/>
</dbReference>
<evidence type="ECO:0000256" key="3">
    <source>
        <dbReference type="ARBA" id="ARBA00022643"/>
    </source>
</evidence>
<dbReference type="SUPFAM" id="SSF52507">
    <property type="entry name" value="Homo-oligomeric flavin-containing Cys decarboxylases, HFCD"/>
    <property type="match status" value="1"/>
</dbReference>
<keyword evidence="4 7" id="KW-0808">Transferase</keyword>
<dbReference type="FunFam" id="3.40.50.1950:FF:000001">
    <property type="entry name" value="Flavin prenyltransferase UbiX"/>
    <property type="match status" value="1"/>
</dbReference>
<sequence length="191" mass="21021">MRIVVGISGASGAIFGIKILESLHELGVETYLIISDWAKATINLETNYSLKEVESLATVVHSKNNLAASVSSGSFRVDGMIIAPCSMKTLASIRVGFSDNLISRTADVMLKEHKKLILLTRETPLNTIHLENMLALSQMGVVILPPTPAFYNNPSCIDDVVNHIVARTLDQLDIENDLTKRWESKLKTINF</sequence>
<dbReference type="InterPro" id="IPR036551">
    <property type="entry name" value="Flavin_trans-like"/>
</dbReference>
<gene>
    <name evidence="7" type="primary">ubiX</name>
    <name evidence="9" type="ORF">CAI16_16455</name>
</gene>
<comment type="caution">
    <text evidence="9">The sequence shown here is derived from an EMBL/GenBank/DDBJ whole genome shotgun (WGS) entry which is preliminary data.</text>
</comment>
<dbReference type="InterPro" id="IPR003382">
    <property type="entry name" value="Flavoprotein"/>
</dbReference>
<dbReference type="EMBL" id="NFZX01000048">
    <property type="protein sequence ID" value="RFA32970.1"/>
    <property type="molecule type" value="Genomic_DNA"/>
</dbReference>
<dbReference type="InterPro" id="IPR004507">
    <property type="entry name" value="UbiX-like"/>
</dbReference>
<feature type="binding site" evidence="7">
    <location>
        <begin position="9"/>
        <end position="11"/>
    </location>
    <ligand>
        <name>FMN</name>
        <dbReference type="ChEBI" id="CHEBI:58210"/>
    </ligand>
</feature>
<evidence type="ECO:0000256" key="5">
    <source>
        <dbReference type="ARBA" id="ARBA00050612"/>
    </source>
</evidence>
<evidence type="ECO:0000256" key="4">
    <source>
        <dbReference type="ARBA" id="ARBA00022679"/>
    </source>
</evidence>
<evidence type="ECO:0000259" key="8">
    <source>
        <dbReference type="Pfam" id="PF02441"/>
    </source>
</evidence>
<organism evidence="9 10">
    <name type="scientific">Virgibacillus dokdonensis</name>
    <dbReference type="NCBI Taxonomy" id="302167"/>
    <lineage>
        <taxon>Bacteria</taxon>
        <taxon>Bacillati</taxon>
        <taxon>Bacillota</taxon>
        <taxon>Bacilli</taxon>
        <taxon>Bacillales</taxon>
        <taxon>Bacillaceae</taxon>
        <taxon>Virgibacillus</taxon>
    </lineage>
</organism>
<feature type="binding site" evidence="7">
    <location>
        <position position="151"/>
    </location>
    <ligand>
        <name>dimethylallyl phosphate</name>
        <dbReference type="ChEBI" id="CHEBI:88052"/>
    </ligand>
</feature>
<feature type="binding site" evidence="7">
    <location>
        <begin position="86"/>
        <end position="89"/>
    </location>
    <ligand>
        <name>FMN</name>
        <dbReference type="ChEBI" id="CHEBI:58210"/>
    </ligand>
</feature>
<dbReference type="Proteomes" id="UP000256488">
    <property type="component" value="Unassembled WGS sequence"/>
</dbReference>